<sequence>MRFFPLLLPLFAATSLFALVQSIEHRGVKVTTTLPDKKKITYHVKRKIPDICKKVSITNEMLWTGNFANPKVPAVCKSTFVHTKGKLLPMHLEEGLETFGELEVLIFLKEMQKDKNMLLIDSRTKPWFDYMTIPGAVNMPFIYFKKHKEYEFHFEYALKYLGVKKDANGEYDFTEAKTLLLFCNGPWCTQSPEMIFALLKIGYPAEKLKWYRGGMQDWLGAGMTSTRK</sequence>
<dbReference type="CDD" id="cd00158">
    <property type="entry name" value="RHOD"/>
    <property type="match status" value="1"/>
</dbReference>
<organism evidence="3 4">
    <name type="scientific">Sulfurovum lithotrophicum</name>
    <dbReference type="NCBI Taxonomy" id="206403"/>
    <lineage>
        <taxon>Bacteria</taxon>
        <taxon>Pseudomonadati</taxon>
        <taxon>Campylobacterota</taxon>
        <taxon>Epsilonproteobacteria</taxon>
        <taxon>Campylobacterales</taxon>
        <taxon>Sulfurovaceae</taxon>
        <taxon>Sulfurovum</taxon>
    </lineage>
</organism>
<accession>A0A7U4M169</accession>
<keyword evidence="4" id="KW-1185">Reference proteome</keyword>
<dbReference type="Proteomes" id="UP000034444">
    <property type="component" value="Chromosome"/>
</dbReference>
<reference evidence="3 4" key="1">
    <citation type="submission" date="2015-04" db="EMBL/GenBank/DDBJ databases">
        <title>Complete genome sequence of Sulfurovum lithotrophicum ATCC BAA-797T.</title>
        <authorList>
            <person name="Ahn J."/>
            <person name="Park G."/>
            <person name="Jeon W."/>
            <person name="Jang Y."/>
            <person name="Jang M."/>
            <person name="Lee H."/>
            <person name="Lee H."/>
        </authorList>
    </citation>
    <scope>NUCLEOTIDE SEQUENCE [LARGE SCALE GENOMIC DNA]</scope>
    <source>
        <strain evidence="4">ATCC BAA-797 / 42BKT</strain>
    </source>
</reference>
<dbReference type="Gene3D" id="3.40.250.10">
    <property type="entry name" value="Rhodanese-like domain"/>
    <property type="match status" value="1"/>
</dbReference>
<dbReference type="Pfam" id="PF00581">
    <property type="entry name" value="Rhodanese"/>
    <property type="match status" value="1"/>
</dbReference>
<evidence type="ECO:0000259" key="2">
    <source>
        <dbReference type="PROSITE" id="PS50206"/>
    </source>
</evidence>
<dbReference type="EMBL" id="CP011308">
    <property type="protein sequence ID" value="AKF24932.1"/>
    <property type="molecule type" value="Genomic_DNA"/>
</dbReference>
<dbReference type="OrthoDB" id="9784513at2"/>
<name>A0A7U4M169_9BACT</name>
<feature type="signal peptide" evidence="1">
    <location>
        <begin position="1"/>
        <end position="18"/>
    </location>
</feature>
<dbReference type="RefSeq" id="WP_046551019.1">
    <property type="nucleotide sequence ID" value="NZ_CP011308.1"/>
</dbReference>
<evidence type="ECO:0000313" key="4">
    <source>
        <dbReference type="Proteomes" id="UP000034444"/>
    </source>
</evidence>
<dbReference type="SUPFAM" id="SSF52821">
    <property type="entry name" value="Rhodanese/Cell cycle control phosphatase"/>
    <property type="match status" value="1"/>
</dbReference>
<dbReference type="InterPro" id="IPR001763">
    <property type="entry name" value="Rhodanese-like_dom"/>
</dbReference>
<proteinExistence type="predicted"/>
<keyword evidence="1" id="KW-0732">Signal</keyword>
<dbReference type="PROSITE" id="PS50206">
    <property type="entry name" value="RHODANESE_3"/>
    <property type="match status" value="1"/>
</dbReference>
<reference evidence="4" key="2">
    <citation type="journal article" date="2017" name="Stand. Genomic Sci.">
        <title>Complete genome sequence of the sulfur-oxidizing chemolithoautotrophic Sulfurovum lithotrophicum 42BKTT.</title>
        <authorList>
            <person name="Jeon W."/>
            <person name="Priscilla L."/>
            <person name="Park G."/>
            <person name="Lee H."/>
            <person name="Lee N."/>
            <person name="Lee D."/>
            <person name="Kwon H."/>
            <person name="Ahn I."/>
            <person name="Lee C."/>
            <person name="Lee H."/>
            <person name="Ahn J."/>
        </authorList>
    </citation>
    <scope>NUCLEOTIDE SEQUENCE [LARGE SCALE GENOMIC DNA]</scope>
    <source>
        <strain evidence="4">ATCC BAA-797 / 42BKT</strain>
    </source>
</reference>
<gene>
    <name evidence="3" type="ORF">YH65_05655</name>
</gene>
<protein>
    <recommendedName>
        <fullName evidence="2">Rhodanese domain-containing protein</fullName>
    </recommendedName>
</protein>
<feature type="chain" id="PRO_5031332694" description="Rhodanese domain-containing protein" evidence="1">
    <location>
        <begin position="19"/>
        <end position="228"/>
    </location>
</feature>
<evidence type="ECO:0000256" key="1">
    <source>
        <dbReference type="SAM" id="SignalP"/>
    </source>
</evidence>
<dbReference type="InterPro" id="IPR036873">
    <property type="entry name" value="Rhodanese-like_dom_sf"/>
</dbReference>
<feature type="domain" description="Rhodanese" evidence="2">
    <location>
        <begin position="113"/>
        <end position="227"/>
    </location>
</feature>
<evidence type="ECO:0000313" key="3">
    <source>
        <dbReference type="EMBL" id="AKF24932.1"/>
    </source>
</evidence>
<dbReference type="KEGG" id="slh:YH65_05655"/>
<dbReference type="AlphaFoldDB" id="A0A7U4M169"/>